<sequence>MVWGAVAPGSAQAALQYPPMDLNAHCVQRYGSGAFATLTANNAYGWSCYKNGQYLGMDLNQACQTQHTNGFQAAYRNFNDAYSWYCQLRANYTSQKGQVHSLFVWKGQYVALRTPDTTTCDVNRIAMLVDGFDRGYQFYSDVTGRTPSLFRHYQNLDSMAVLPSGYVTGCASASDPACGEIAQTGIEFKYDLYNANICTEAAMSLHNQVGFYELGRNFWFYSGQLSSTNSNYAHAMTTGYAVLMRFLSMEYTGLAVSSNHATLHTNVKKLVDTYASATVACGTAGATSTPTPSNSSLCYKHDWTNTLLANQGLNSLGTTDLFASFVMRLKRVHNWAFVFQLWRKVGALSSVTSPYSSADNFVLAASRAANVNLSDVFADAWRWPLSSSVRITLQNEFGNPVSTAPYLVPEPP</sequence>
<protein>
    <submittedName>
        <fullName evidence="1">Uncharacterized protein</fullName>
    </submittedName>
</protein>
<proteinExistence type="predicted"/>
<accession>A0A511SZ57</accession>
<evidence type="ECO:0000313" key="2">
    <source>
        <dbReference type="Proteomes" id="UP000321514"/>
    </source>
</evidence>
<gene>
    <name evidence="1" type="ORF">MFU01_22080</name>
</gene>
<dbReference type="STRING" id="1334629.MFUL124B02_37480"/>
<dbReference type="Proteomes" id="UP000321514">
    <property type="component" value="Unassembled WGS sequence"/>
</dbReference>
<dbReference type="Gene3D" id="1.10.390.30">
    <property type="entry name" value="Peptidase M60, enhancin-like domain 3"/>
    <property type="match status" value="1"/>
</dbReference>
<dbReference type="AlphaFoldDB" id="A0A511SZ57"/>
<dbReference type="InterPro" id="IPR042279">
    <property type="entry name" value="Pep_M60_3"/>
</dbReference>
<comment type="caution">
    <text evidence="1">The sequence shown here is derived from an EMBL/GenBank/DDBJ whole genome shotgun (WGS) entry which is preliminary data.</text>
</comment>
<dbReference type="EMBL" id="BJXR01000021">
    <property type="protein sequence ID" value="GEN07171.1"/>
    <property type="molecule type" value="Genomic_DNA"/>
</dbReference>
<reference evidence="1 2" key="1">
    <citation type="submission" date="2019-07" db="EMBL/GenBank/DDBJ databases">
        <title>Whole genome shotgun sequence of Myxococcus fulvus NBRC 100333.</title>
        <authorList>
            <person name="Hosoyama A."/>
            <person name="Uohara A."/>
            <person name="Ohji S."/>
            <person name="Ichikawa N."/>
        </authorList>
    </citation>
    <scope>NUCLEOTIDE SEQUENCE [LARGE SCALE GENOMIC DNA]</scope>
    <source>
        <strain evidence="1 2">NBRC 100333</strain>
    </source>
</reference>
<organism evidence="1 2">
    <name type="scientific">Myxococcus fulvus</name>
    <dbReference type="NCBI Taxonomy" id="33"/>
    <lineage>
        <taxon>Bacteria</taxon>
        <taxon>Pseudomonadati</taxon>
        <taxon>Myxococcota</taxon>
        <taxon>Myxococcia</taxon>
        <taxon>Myxococcales</taxon>
        <taxon>Cystobacterineae</taxon>
        <taxon>Myxococcaceae</taxon>
        <taxon>Myxococcus</taxon>
    </lineage>
</organism>
<name>A0A511SZ57_MYXFU</name>
<evidence type="ECO:0000313" key="1">
    <source>
        <dbReference type="EMBL" id="GEN07171.1"/>
    </source>
</evidence>